<feature type="domain" description="HotDog ACOT-type" evidence="4">
    <location>
        <begin position="7"/>
        <end position="119"/>
    </location>
</feature>
<dbReference type="Gene3D" id="3.10.129.10">
    <property type="entry name" value="Hotdog Thioesterase"/>
    <property type="match status" value="1"/>
</dbReference>
<accession>A0A2P8HW16</accession>
<dbReference type="OrthoDB" id="9791628at2"/>
<dbReference type="PROSITE" id="PS51770">
    <property type="entry name" value="HOTDOG_ACOT"/>
    <property type="match status" value="1"/>
</dbReference>
<dbReference type="AlphaFoldDB" id="A0A2P8HW16"/>
<keyword evidence="2 3" id="KW-0378">Hydrolase</keyword>
<sequence length="170" mass="18924">MDKRKVIESRVVQTDLVLPHDTNNHQTLFGGILMKRVDAVASIAARRHCREEVVTASTDSVDFLHPIRPTDSVCLEAFVSWTGKTSMEVFVKVTAENLETGERNIAATAFLTFVAVGSDGKPVNVPGVIPETQEEKKLYETGAGRSDVRKQRRNESKELANFITVNKPWE</sequence>
<gene>
    <name evidence="5" type="ORF">B0H94_10348</name>
</gene>
<evidence type="ECO:0000259" key="4">
    <source>
        <dbReference type="PROSITE" id="PS51770"/>
    </source>
</evidence>
<dbReference type="GO" id="GO:0009062">
    <property type="term" value="P:fatty acid catabolic process"/>
    <property type="evidence" value="ECO:0007669"/>
    <property type="project" value="TreeGrafter"/>
</dbReference>
<dbReference type="GO" id="GO:0006637">
    <property type="term" value="P:acyl-CoA metabolic process"/>
    <property type="evidence" value="ECO:0007669"/>
    <property type="project" value="TreeGrafter"/>
</dbReference>
<dbReference type="Proteomes" id="UP000242310">
    <property type="component" value="Unassembled WGS sequence"/>
</dbReference>
<evidence type="ECO:0000256" key="2">
    <source>
        <dbReference type="ARBA" id="ARBA00022801"/>
    </source>
</evidence>
<dbReference type="EMBL" id="PYAV01000003">
    <property type="protein sequence ID" value="PSL50437.1"/>
    <property type="molecule type" value="Genomic_DNA"/>
</dbReference>
<dbReference type="InterPro" id="IPR029069">
    <property type="entry name" value="HotDog_dom_sf"/>
</dbReference>
<dbReference type="GO" id="GO:0005829">
    <property type="term" value="C:cytosol"/>
    <property type="evidence" value="ECO:0007669"/>
    <property type="project" value="TreeGrafter"/>
</dbReference>
<reference evidence="5 6" key="1">
    <citation type="submission" date="2018-03" db="EMBL/GenBank/DDBJ databases">
        <title>Genomic Encyclopedia of Type Strains, Phase III (KMG-III): the genomes of soil and plant-associated and newly described type strains.</title>
        <authorList>
            <person name="Whitman W."/>
        </authorList>
    </citation>
    <scope>NUCLEOTIDE SEQUENCE [LARGE SCALE GENOMIC DNA]</scope>
    <source>
        <strain evidence="5 6">CGMCC 1.07653</strain>
    </source>
</reference>
<protein>
    <submittedName>
        <fullName evidence="5">Acyl-CoA hydrolase</fullName>
    </submittedName>
</protein>
<dbReference type="GO" id="GO:0052816">
    <property type="term" value="F:long-chain fatty acyl-CoA hydrolase activity"/>
    <property type="evidence" value="ECO:0007669"/>
    <property type="project" value="TreeGrafter"/>
</dbReference>
<dbReference type="Pfam" id="PF03061">
    <property type="entry name" value="4HBT"/>
    <property type="match status" value="1"/>
</dbReference>
<evidence type="ECO:0000313" key="6">
    <source>
        <dbReference type="Proteomes" id="UP000242310"/>
    </source>
</evidence>
<dbReference type="InterPro" id="IPR033120">
    <property type="entry name" value="HOTDOG_ACOT"/>
</dbReference>
<organism evidence="5 6">
    <name type="scientific">Salsuginibacillus halophilus</name>
    <dbReference type="NCBI Taxonomy" id="517424"/>
    <lineage>
        <taxon>Bacteria</taxon>
        <taxon>Bacillati</taxon>
        <taxon>Bacillota</taxon>
        <taxon>Bacilli</taxon>
        <taxon>Bacillales</taxon>
        <taxon>Bacillaceae</taxon>
        <taxon>Salsuginibacillus</taxon>
    </lineage>
</organism>
<name>A0A2P8HW16_9BACI</name>
<evidence type="ECO:0000256" key="1">
    <source>
        <dbReference type="ARBA" id="ARBA00010458"/>
    </source>
</evidence>
<proteinExistence type="inferred from homology"/>
<evidence type="ECO:0000313" key="5">
    <source>
        <dbReference type="EMBL" id="PSL50437.1"/>
    </source>
</evidence>
<dbReference type="InterPro" id="IPR040170">
    <property type="entry name" value="Cytosol_ACT"/>
</dbReference>
<dbReference type="RefSeq" id="WP_106587771.1">
    <property type="nucleotide sequence ID" value="NZ_PYAV01000003.1"/>
</dbReference>
<dbReference type="InterPro" id="IPR006683">
    <property type="entry name" value="Thioestr_dom"/>
</dbReference>
<dbReference type="PANTHER" id="PTHR11049:SF24">
    <property type="entry name" value="CYTOSOLIC ACYL COENZYME A THIOESTER HYDROLASE"/>
    <property type="match status" value="1"/>
</dbReference>
<comment type="caution">
    <text evidence="5">The sequence shown here is derived from an EMBL/GenBank/DDBJ whole genome shotgun (WGS) entry which is preliminary data.</text>
</comment>
<dbReference type="PANTHER" id="PTHR11049">
    <property type="entry name" value="ACYL COENZYME A THIOESTER HYDROLASE"/>
    <property type="match status" value="1"/>
</dbReference>
<dbReference type="SUPFAM" id="SSF54637">
    <property type="entry name" value="Thioesterase/thiol ester dehydrase-isomerase"/>
    <property type="match status" value="1"/>
</dbReference>
<comment type="similarity">
    <text evidence="1">Belongs to the acyl coenzyme A hydrolase family.</text>
</comment>
<evidence type="ECO:0000256" key="3">
    <source>
        <dbReference type="PROSITE-ProRule" id="PRU01106"/>
    </source>
</evidence>
<keyword evidence="6" id="KW-1185">Reference proteome</keyword>
<dbReference type="CDD" id="cd03442">
    <property type="entry name" value="BFIT_BACH"/>
    <property type="match status" value="1"/>
</dbReference>